<dbReference type="HOGENOM" id="CLU_1271267_0_0_9"/>
<evidence type="ECO:0000259" key="1">
    <source>
        <dbReference type="Pfam" id="PF13521"/>
    </source>
</evidence>
<name>U5SCX9_9LACT</name>
<evidence type="ECO:0000313" key="2">
    <source>
        <dbReference type="EMBL" id="AGY82921.1"/>
    </source>
</evidence>
<keyword evidence="2" id="KW-0808">Transferase</keyword>
<dbReference type="Pfam" id="PF13521">
    <property type="entry name" value="AAA_28"/>
    <property type="match status" value="1"/>
</dbReference>
<sequence>MKNIRGDKMSLICLEGASAVGKTTTANEIARITNTYVIPEVNLLFERPKTESKTWYLERQIERWQIAQEKLKTYNNVILDGDIFQPLSYNWCFDFNMYNQSLNFISEFFRSEIKDGKVKFPDKYFYLYTNHENLKYRKENDSTRKRSNFERHLEIVEPHQRYYKSLNYFIPDYVQLIAANSIQENIISITDNISPSHVNFDSVELLDNVTNWLANNNAKNLIKF</sequence>
<proteinExistence type="predicted"/>
<dbReference type="SUPFAM" id="SSF52540">
    <property type="entry name" value="P-loop containing nucleoside triphosphate hydrolases"/>
    <property type="match status" value="1"/>
</dbReference>
<dbReference type="InterPro" id="IPR027417">
    <property type="entry name" value="P-loop_NTPase"/>
</dbReference>
<dbReference type="Proteomes" id="UP000017469">
    <property type="component" value="Plasmid pWNCR15"/>
</dbReference>
<accession>U5SCX9</accession>
<dbReference type="AlphaFoldDB" id="U5SCX9"/>
<dbReference type="InterPro" id="IPR038727">
    <property type="entry name" value="NadR/Ttd14_AAA_dom"/>
</dbReference>
<dbReference type="KEGG" id="caw:Q783_11585"/>
<reference evidence="2 3" key="1">
    <citation type="journal article" date="2013" name="Genome Announc.">
        <title>Complete Genome Sequence of Carnobacterium gilichinskyi Strain WN1359T (DSM 27470T).</title>
        <authorList>
            <person name="Leonard M.T."/>
            <person name="Panayotova N."/>
            <person name="Farmerie W.G."/>
            <person name="Triplett E.W."/>
            <person name="Nicholson W.L."/>
        </authorList>
    </citation>
    <scope>NUCLEOTIDE SEQUENCE [LARGE SCALE GENOMIC DNA]</scope>
    <source>
        <strain evidence="2 3">WN1359</strain>
        <plasmid evidence="3">Plasmid pWNCR15</plasmid>
    </source>
</reference>
<gene>
    <name evidence="2" type="ORF">Q783_11585</name>
</gene>
<organism evidence="2 3">
    <name type="scientific">Carnobacterium inhibens subsp. gilichinskyi</name>
    <dbReference type="NCBI Taxonomy" id="1266845"/>
    <lineage>
        <taxon>Bacteria</taxon>
        <taxon>Bacillati</taxon>
        <taxon>Bacillota</taxon>
        <taxon>Bacilli</taxon>
        <taxon>Lactobacillales</taxon>
        <taxon>Carnobacteriaceae</taxon>
        <taxon>Carnobacterium</taxon>
    </lineage>
</organism>
<protein>
    <submittedName>
        <fullName evidence="2">Chloramphenicol acetyltransferase</fullName>
    </submittedName>
</protein>
<feature type="domain" description="NadR/Ttd14 AAA" evidence="1">
    <location>
        <begin position="12"/>
        <end position="168"/>
    </location>
</feature>
<dbReference type="Gene3D" id="3.40.50.300">
    <property type="entry name" value="P-loop containing nucleotide triphosphate hydrolases"/>
    <property type="match status" value="1"/>
</dbReference>
<evidence type="ECO:0000313" key="3">
    <source>
        <dbReference type="Proteomes" id="UP000017469"/>
    </source>
</evidence>
<keyword evidence="2" id="KW-0614">Plasmid</keyword>
<geneLocation type="plasmid" evidence="2 3">
    <name>pWNCR15</name>
</geneLocation>
<dbReference type="GO" id="GO:0016740">
    <property type="term" value="F:transferase activity"/>
    <property type="evidence" value="ECO:0007669"/>
    <property type="project" value="UniProtKB-KW"/>
</dbReference>
<dbReference type="EMBL" id="CP006814">
    <property type="protein sequence ID" value="AGY82921.1"/>
    <property type="molecule type" value="Genomic_DNA"/>
</dbReference>
<dbReference type="PATRIC" id="fig|1266845.5.peg.2207"/>